<organism evidence="1 2">
    <name type="scientific">Colocasia esculenta</name>
    <name type="common">Wild taro</name>
    <name type="synonym">Arum esculentum</name>
    <dbReference type="NCBI Taxonomy" id="4460"/>
    <lineage>
        <taxon>Eukaryota</taxon>
        <taxon>Viridiplantae</taxon>
        <taxon>Streptophyta</taxon>
        <taxon>Embryophyta</taxon>
        <taxon>Tracheophyta</taxon>
        <taxon>Spermatophyta</taxon>
        <taxon>Magnoliopsida</taxon>
        <taxon>Liliopsida</taxon>
        <taxon>Araceae</taxon>
        <taxon>Aroideae</taxon>
        <taxon>Colocasieae</taxon>
        <taxon>Colocasia</taxon>
    </lineage>
</organism>
<comment type="caution">
    <text evidence="1">The sequence shown here is derived from an EMBL/GenBank/DDBJ whole genome shotgun (WGS) entry which is preliminary data.</text>
</comment>
<gene>
    <name evidence="1" type="ORF">Taro_023406</name>
</gene>
<evidence type="ECO:0000313" key="1">
    <source>
        <dbReference type="EMBL" id="MQL90810.1"/>
    </source>
</evidence>
<protein>
    <submittedName>
        <fullName evidence="1">Uncharacterized protein</fullName>
    </submittedName>
</protein>
<dbReference type="AlphaFoldDB" id="A0A843VAQ7"/>
<reference evidence="1" key="1">
    <citation type="submission" date="2017-07" db="EMBL/GenBank/DDBJ databases">
        <title>Taro Niue Genome Assembly and Annotation.</title>
        <authorList>
            <person name="Atibalentja N."/>
            <person name="Keating K."/>
            <person name="Fields C.J."/>
        </authorList>
    </citation>
    <scope>NUCLEOTIDE SEQUENCE</scope>
    <source>
        <strain evidence="1">Niue_2</strain>
        <tissue evidence="1">Leaf</tissue>
    </source>
</reference>
<keyword evidence="2" id="KW-1185">Reference proteome</keyword>
<name>A0A843VAQ7_COLES</name>
<dbReference type="Proteomes" id="UP000652761">
    <property type="component" value="Unassembled WGS sequence"/>
</dbReference>
<accession>A0A843VAQ7</accession>
<evidence type="ECO:0000313" key="2">
    <source>
        <dbReference type="Proteomes" id="UP000652761"/>
    </source>
</evidence>
<proteinExistence type="predicted"/>
<sequence>MKRRRNLIGPIWWKWSSKRFVYIRLYDERVDFLLVRDIIFLIFLLDLNRDVFYFHGHYNVHDEEDMVEKIIKFTFEIIHNLIINIFINL</sequence>
<dbReference type="EMBL" id="NMUH01001274">
    <property type="protein sequence ID" value="MQL90810.1"/>
    <property type="molecule type" value="Genomic_DNA"/>
</dbReference>